<name>A0ABZ0IXF6_9BACT</name>
<gene>
    <name evidence="2" type="ORF">RT717_13630</name>
</gene>
<evidence type="ECO:0000256" key="1">
    <source>
        <dbReference type="ARBA" id="ARBA00022857"/>
    </source>
</evidence>
<keyword evidence="3" id="KW-1185">Reference proteome</keyword>
<dbReference type="InterPro" id="IPR008670">
    <property type="entry name" value="CoA_reduct_LuxC"/>
</dbReference>
<organism evidence="2 3">
    <name type="scientific">Imperialibacter roseus</name>
    <dbReference type="NCBI Taxonomy" id="1324217"/>
    <lineage>
        <taxon>Bacteria</taxon>
        <taxon>Pseudomonadati</taxon>
        <taxon>Bacteroidota</taxon>
        <taxon>Cytophagia</taxon>
        <taxon>Cytophagales</taxon>
        <taxon>Flammeovirgaceae</taxon>
        <taxon>Imperialibacter</taxon>
    </lineage>
</organism>
<dbReference type="EMBL" id="CP136051">
    <property type="protein sequence ID" value="WOK09679.1"/>
    <property type="molecule type" value="Genomic_DNA"/>
</dbReference>
<accession>A0ABZ0IXF6</accession>
<dbReference type="Proteomes" id="UP001302349">
    <property type="component" value="Chromosome"/>
</dbReference>
<dbReference type="RefSeq" id="WP_317492290.1">
    <property type="nucleotide sequence ID" value="NZ_CP136051.1"/>
</dbReference>
<dbReference type="SUPFAM" id="SSF53720">
    <property type="entry name" value="ALDH-like"/>
    <property type="match status" value="1"/>
</dbReference>
<sequence>MKLEERVNAISALGNYLKELDEAAKSGLFLRAANENPWFTKESLHLAWQGILNFLSKEKLTQWTSSYAFTDGKPKKVGLVMAGNIPMVGFHDLLSVIIAGHRALVKPSSQDSALIRFIIDSLNEIQPELGRQVAVVERLNDMEAVIATGSDNSSRYFEYYFSKVPNIIRKNRTSCAIISGEESLEDLLALGDDLFSYFGLGCRNVSKLYVPTGYALPTLLDAIQPFNQLLEHHKYRNNYDYHKSIMLVNGEPHLDSGFSLFRESTDLVSPVSVVYYECYEDEAALSQKLVANEEKIQAIASWRGQYPRSLPFGTLQKPELWDYADGVDTLKFLSGL</sequence>
<proteinExistence type="predicted"/>
<dbReference type="InterPro" id="IPR016161">
    <property type="entry name" value="Ald_DH/histidinol_DH"/>
</dbReference>
<evidence type="ECO:0000313" key="2">
    <source>
        <dbReference type="EMBL" id="WOK09679.1"/>
    </source>
</evidence>
<keyword evidence="1" id="KW-0521">NADP</keyword>
<protein>
    <submittedName>
        <fullName evidence="2">Acyl-CoA reductase</fullName>
    </submittedName>
</protein>
<evidence type="ECO:0000313" key="3">
    <source>
        <dbReference type="Proteomes" id="UP001302349"/>
    </source>
</evidence>
<dbReference type="Pfam" id="PF05893">
    <property type="entry name" value="LuxC"/>
    <property type="match status" value="1"/>
</dbReference>
<reference evidence="2 3" key="1">
    <citation type="journal article" date="2023" name="Microbiol. Resour. Announc.">
        <title>Complete Genome Sequence of Imperialibacter roseus strain P4T.</title>
        <authorList>
            <person name="Tizabi D.R."/>
            <person name="Bachvaroff T."/>
            <person name="Hill R.T."/>
        </authorList>
    </citation>
    <scope>NUCLEOTIDE SEQUENCE [LARGE SCALE GENOMIC DNA]</scope>
    <source>
        <strain evidence="2 3">P4T</strain>
    </source>
</reference>